<feature type="region of interest" description="Disordered" evidence="1">
    <location>
        <begin position="343"/>
        <end position="404"/>
    </location>
</feature>
<feature type="compositionally biased region" description="Low complexity" evidence="1">
    <location>
        <begin position="174"/>
        <end position="186"/>
    </location>
</feature>
<feature type="compositionally biased region" description="Low complexity" evidence="1">
    <location>
        <begin position="343"/>
        <end position="393"/>
    </location>
</feature>
<accession>A0A6A5SE29</accession>
<proteinExistence type="predicted"/>
<reference evidence="3" key="1">
    <citation type="journal article" date="2020" name="Stud. Mycol.">
        <title>101 Dothideomycetes genomes: a test case for predicting lifestyles and emergence of pathogens.</title>
        <authorList>
            <person name="Haridas S."/>
            <person name="Albert R."/>
            <person name="Binder M."/>
            <person name="Bloem J."/>
            <person name="Labutti K."/>
            <person name="Salamov A."/>
            <person name="Andreopoulos B."/>
            <person name="Baker S."/>
            <person name="Barry K."/>
            <person name="Bills G."/>
            <person name="Bluhm B."/>
            <person name="Cannon C."/>
            <person name="Castanera R."/>
            <person name="Culley D."/>
            <person name="Daum C."/>
            <person name="Ezra D."/>
            <person name="Gonzalez J."/>
            <person name="Henrissat B."/>
            <person name="Kuo A."/>
            <person name="Liang C."/>
            <person name="Lipzen A."/>
            <person name="Lutzoni F."/>
            <person name="Magnuson J."/>
            <person name="Mondo S."/>
            <person name="Nolan M."/>
            <person name="Ohm R."/>
            <person name="Pangilinan J."/>
            <person name="Park H.-J."/>
            <person name="Ramirez L."/>
            <person name="Alfaro M."/>
            <person name="Sun H."/>
            <person name="Tritt A."/>
            <person name="Yoshinaga Y."/>
            <person name="Zwiers L.-H."/>
            <person name="Turgeon B."/>
            <person name="Goodwin S."/>
            <person name="Spatafora J."/>
            <person name="Crous P."/>
            <person name="Grigoriev I."/>
        </authorList>
    </citation>
    <scope>NUCLEOTIDE SEQUENCE</scope>
    <source>
        <strain evidence="3">CBS 161.51</strain>
    </source>
</reference>
<keyword evidence="4" id="KW-1185">Reference proteome</keyword>
<name>A0A6A5SE29_9PLEO</name>
<dbReference type="EMBL" id="ML976114">
    <property type="protein sequence ID" value="KAF1938122.1"/>
    <property type="molecule type" value="Genomic_DNA"/>
</dbReference>
<feature type="chain" id="PRO_5025621904" evidence="2">
    <location>
        <begin position="20"/>
        <end position="456"/>
    </location>
</feature>
<dbReference type="AlphaFoldDB" id="A0A6A5SE29"/>
<feature type="region of interest" description="Disordered" evidence="1">
    <location>
        <begin position="169"/>
        <end position="197"/>
    </location>
</feature>
<sequence length="456" mass="46244">MRRCSYVWVLVSLSTGVLGGVMRKPCETNATTIHPHHGSRTAILLQTLSSSSMNKPYESETIVPYPILPPSSSSSLILTFTSIRYAVPSPSAEVHTASLSVSSSANSSTLLPTFIYSPLPHSSTAGLASPSSVFIPDYPAVTPIVVSRTVVYPPSLSSSIVVHTTLPPVSTPGVSSVASRPSTSSVQPAPGSSSVHSLPAQQSSVVTVAPVSTFGVSGSSTTQPTVTVIIPIPLPKSSMVVSTATLPSQTVVIPVPPPAGKTIATTFTTTITVTSIVPGTSTTLTVAVPIPPPASSSYVSLFTTLPSVSASSMIPGLSSSATVAVPITASSFASTASRSISSGAAPSASQLSSSIPSTVSTQTPTQPSSSIYPTYPPYSYNPSAPQPSASPISRPTPEPSSALVAGTTLAPSSAVKPQGTGIPLAPSAAGSSGGFGSRGKERVWWVTFFIPLLVMV</sequence>
<evidence type="ECO:0000256" key="2">
    <source>
        <dbReference type="SAM" id="SignalP"/>
    </source>
</evidence>
<evidence type="ECO:0000256" key="1">
    <source>
        <dbReference type="SAM" id="MobiDB-lite"/>
    </source>
</evidence>
<organism evidence="3 4">
    <name type="scientific">Clathrospora elynae</name>
    <dbReference type="NCBI Taxonomy" id="706981"/>
    <lineage>
        <taxon>Eukaryota</taxon>
        <taxon>Fungi</taxon>
        <taxon>Dikarya</taxon>
        <taxon>Ascomycota</taxon>
        <taxon>Pezizomycotina</taxon>
        <taxon>Dothideomycetes</taxon>
        <taxon>Pleosporomycetidae</taxon>
        <taxon>Pleosporales</taxon>
        <taxon>Diademaceae</taxon>
        <taxon>Clathrospora</taxon>
    </lineage>
</organism>
<gene>
    <name evidence="3" type="ORF">EJ02DRAFT_469174</name>
</gene>
<evidence type="ECO:0000313" key="4">
    <source>
        <dbReference type="Proteomes" id="UP000800038"/>
    </source>
</evidence>
<dbReference type="Proteomes" id="UP000800038">
    <property type="component" value="Unassembled WGS sequence"/>
</dbReference>
<evidence type="ECO:0000313" key="3">
    <source>
        <dbReference type="EMBL" id="KAF1938122.1"/>
    </source>
</evidence>
<keyword evidence="2" id="KW-0732">Signal</keyword>
<dbReference type="OrthoDB" id="3695731at2759"/>
<feature type="signal peptide" evidence="2">
    <location>
        <begin position="1"/>
        <end position="19"/>
    </location>
</feature>
<protein>
    <submittedName>
        <fullName evidence="3">Uncharacterized protein</fullName>
    </submittedName>
</protein>